<sequence>MNLRVSKEDVVKIVRSATTEKLTLPPSPRIDHADHIVKTALMGWTKLAADHILHPEFVKIAREVFSALIRRVEHMMKSEGVLDPSGRLVESAVVKRARIYDTFFEMVFNLGGVESKWAGYSKEDAENYVRYLVNALDSWESLEREELGHPVIMEAVVEMQLSELLKVNKGKSLVAHIAQEVSKKLDRGSIAKSYTSAMLSEIENSFYRRVYEECMCKFGNDYALGLRFLRHLGFVQVSTNPVLAAVAYNDDPELLEKFRRYALDVLVKEHPEWFENPNEHADEIAMEATRFVLMDNFYVFRVPFILSKYHDGLVSYQLNPLFAHDAKKSVEDVKVFVARLERDLATYDEYLWWGFNVPEKGRANLVVKVSAAYPSAMEIAEKINEMGVGQNITVSFTVSQEVLIAYAAMRGMAKAIRRGIIPSQTYDTNMGGRLEDHLREEVAAQLLLKALEVADEAKRLATLEKLAKGLGVKEDAWDRVKKQDLKSIASFLGSRRVLGRNLLRDPFIDALVELGLYRSREDALEHVKPLEEALRLSGTFVAQRVYEILFAPWNREKWVNHLVKEFGLTREEAETVLDRIDLLPASKRKPTDTLYTFATRNMTNTEFPDHQLNVVKEVAERGIRLEDLKESIYQPLPRRYLEILLQIEDFVKAYEASPEVNELLKRVGIDRDYGSRGVSPEDWPSYGPSKKTMDEFSHEYVVFREKVVSLFNRVGAMSV</sequence>
<gene>
    <name evidence="2" type="ORF">ENV14_07115</name>
</gene>
<dbReference type="InterPro" id="IPR001585">
    <property type="entry name" value="TAL/FSA"/>
</dbReference>
<evidence type="ECO:0000256" key="1">
    <source>
        <dbReference type="ARBA" id="ARBA00023270"/>
    </source>
</evidence>
<protein>
    <submittedName>
        <fullName evidence="2">Uncharacterized protein</fullName>
    </submittedName>
</protein>
<organism evidence="2">
    <name type="scientific">Ignisphaera aggregans</name>
    <dbReference type="NCBI Taxonomy" id="334771"/>
    <lineage>
        <taxon>Archaea</taxon>
        <taxon>Thermoproteota</taxon>
        <taxon>Thermoprotei</taxon>
        <taxon>Desulfurococcales</taxon>
        <taxon>Desulfurococcaceae</taxon>
        <taxon>Ignisphaera</taxon>
    </lineage>
</organism>
<comment type="caution">
    <text evidence="2">The sequence shown here is derived from an EMBL/GenBank/DDBJ whole genome shotgun (WGS) entry which is preliminary data.</text>
</comment>
<dbReference type="SUPFAM" id="SSF51569">
    <property type="entry name" value="Aldolase"/>
    <property type="match status" value="1"/>
</dbReference>
<keyword evidence="1" id="KW-0704">Schiff base</keyword>
<dbReference type="Gene3D" id="3.20.20.70">
    <property type="entry name" value="Aldolase class I"/>
    <property type="match status" value="1"/>
</dbReference>
<reference evidence="2" key="1">
    <citation type="journal article" date="2020" name="mSystems">
        <title>Genome- and Community-Level Interaction Insights into Carbon Utilization and Element Cycling Functions of Hydrothermarchaeota in Hydrothermal Sediment.</title>
        <authorList>
            <person name="Zhou Z."/>
            <person name="Liu Y."/>
            <person name="Xu W."/>
            <person name="Pan J."/>
            <person name="Luo Z.H."/>
            <person name="Li M."/>
        </authorList>
    </citation>
    <scope>NUCLEOTIDE SEQUENCE [LARGE SCALE GENOMIC DNA]</scope>
    <source>
        <strain evidence="2">SpSt-732</strain>
    </source>
</reference>
<name>A0A7C4BE46_9CREN</name>
<accession>A0A7C4BE46</accession>
<evidence type="ECO:0000313" key="2">
    <source>
        <dbReference type="EMBL" id="HGI88137.1"/>
    </source>
</evidence>
<dbReference type="EMBL" id="DTFF01000063">
    <property type="protein sequence ID" value="HGI88137.1"/>
    <property type="molecule type" value="Genomic_DNA"/>
</dbReference>
<proteinExistence type="predicted"/>
<dbReference type="Pfam" id="PF00923">
    <property type="entry name" value="TAL_FSA"/>
    <property type="match status" value="1"/>
</dbReference>
<dbReference type="GO" id="GO:0005975">
    <property type="term" value="P:carbohydrate metabolic process"/>
    <property type="evidence" value="ECO:0007669"/>
    <property type="project" value="InterPro"/>
</dbReference>
<dbReference type="AlphaFoldDB" id="A0A7C4BE46"/>
<dbReference type="InterPro" id="IPR013785">
    <property type="entry name" value="Aldolase_TIM"/>
</dbReference>